<sequence length="993" mass="114940">MFAHRIIFVQNTSRTSQSESDATRNILVTGGLGRLGKSVCSNLILAGYFVIVLDANSDTEQFFDELTYNAVDHDQVKIFIGNIQNHSIIHAIRAQYKRILGVIHLAGIDREAECQEFKEACFRNNVESTQRFLEAFQLTFGGNEKDRPWLIYFSSFNICTRQLNSYLAESKMNVERVIRTFSHLFSSIIILRSAEVYGLFDDSSVRIIPYFTRQAMTDNPISLTEPTFVRYFIYVTDAMRVLLELIRMTTATSQYHQTSSISTYCLCASSIDQKSLLSIILKMTSSHALVGTVKGTQSLESKRLYTDGTISPNFAHLFQYKSIAKGLWQYIGDIKRRDLRFAQDLLRNECLKNLVEASDFNNCTMLIYTNSNKHSMITCRNETPWHTTSKFSPDFRFVSANVKNVRGMSGYYIQCHSVGSSFLRVVNQTVTKSTDKSLFFFSYMPENRSVALLTYIEKKTDELFSVQLNGSLKQWDGFEHLYYLSPYCCEGRTDLPLLQADHLLQKQRELSWYDGIKNSSTNKCHRLKMFIDQEITASGNRTSWKQVLYASFVKESLPVDADRPLCDRNCSLFTGCILFDNCRCVADRCSRKHRNTRELISQYKFKSIDQINFAQLPFETVLQHRSKPFYHYLNLPRIHVLDVPSTLVPYYNDSNRDHLHEKHCFNVDDIILRGLKNITTPISIAELIVVPFFHGFYVHYKSMYYWRQIYLIQQLKALVNDTLAAINSTAKTVFVLSHDSGGCIGFAWDHLELLLSSYNYQPAALFDSYLLQPNGDYNTHCYYPHKDIVIPPFTCLTRDLLNAFHDLHHIKPILHRRVFAFFKGTIWGNGLTTRARLSCPNLWKHTWNQTTHGITLIQSYYNNSDYLTTLNETRFCLIVPGTVGWSPRFVDVIYAGCIPVLISSNTRYPFEDILDYTTFSIHVSEERLDTLEEELLSYNANELLARQRNVLKVRTAFLFENYRSPAEHLYDKNDPLFFMLLSLRLRLNLKMIQ</sequence>
<evidence type="ECO:0000259" key="2">
    <source>
        <dbReference type="Pfam" id="PF01370"/>
    </source>
</evidence>
<dbReference type="InterPro" id="IPR036291">
    <property type="entry name" value="NAD(P)-bd_dom_sf"/>
</dbReference>
<dbReference type="Pfam" id="PF03016">
    <property type="entry name" value="Exostosin_GT47"/>
    <property type="match status" value="1"/>
</dbReference>
<dbReference type="GO" id="GO:0016757">
    <property type="term" value="F:glycosyltransferase activity"/>
    <property type="evidence" value="ECO:0007669"/>
    <property type="project" value="InterPro"/>
</dbReference>
<dbReference type="PANTHER" id="PTHR11062">
    <property type="entry name" value="EXOSTOSIN HEPARAN SULFATE GLYCOSYLTRANSFERASE -RELATED"/>
    <property type="match status" value="1"/>
</dbReference>
<dbReference type="AlphaFoldDB" id="A0A815U0K1"/>
<evidence type="ECO:0008006" key="6">
    <source>
        <dbReference type="Google" id="ProtNLM"/>
    </source>
</evidence>
<organism evidence="4 5">
    <name type="scientific">Adineta ricciae</name>
    <name type="common">Rotifer</name>
    <dbReference type="NCBI Taxonomy" id="249248"/>
    <lineage>
        <taxon>Eukaryota</taxon>
        <taxon>Metazoa</taxon>
        <taxon>Spiralia</taxon>
        <taxon>Gnathifera</taxon>
        <taxon>Rotifera</taxon>
        <taxon>Eurotatoria</taxon>
        <taxon>Bdelloidea</taxon>
        <taxon>Adinetida</taxon>
        <taxon>Adinetidae</taxon>
        <taxon>Adineta</taxon>
    </lineage>
</organism>
<dbReference type="InterPro" id="IPR001509">
    <property type="entry name" value="Epimerase_deHydtase"/>
</dbReference>
<reference evidence="4" key="1">
    <citation type="submission" date="2021-02" db="EMBL/GenBank/DDBJ databases">
        <authorList>
            <person name="Nowell W R."/>
        </authorList>
    </citation>
    <scope>NUCLEOTIDE SEQUENCE</scope>
</reference>
<evidence type="ECO:0000313" key="5">
    <source>
        <dbReference type="Proteomes" id="UP000663852"/>
    </source>
</evidence>
<dbReference type="EMBL" id="CAJNOJ010000710">
    <property type="protein sequence ID" value="CAF1513232.1"/>
    <property type="molecule type" value="Genomic_DNA"/>
</dbReference>
<dbReference type="SUPFAM" id="SSF51735">
    <property type="entry name" value="NAD(P)-binding Rossmann-fold domains"/>
    <property type="match status" value="1"/>
</dbReference>
<evidence type="ECO:0000259" key="3">
    <source>
        <dbReference type="Pfam" id="PF03016"/>
    </source>
</evidence>
<proteinExistence type="inferred from homology"/>
<dbReference type="Proteomes" id="UP000663852">
    <property type="component" value="Unassembled WGS sequence"/>
</dbReference>
<name>A0A815U0K1_ADIRI</name>
<evidence type="ECO:0000313" key="4">
    <source>
        <dbReference type="EMBL" id="CAF1513232.1"/>
    </source>
</evidence>
<comment type="similarity">
    <text evidence="1">Belongs to the glycosyltransferase 47 family.</text>
</comment>
<evidence type="ECO:0000256" key="1">
    <source>
        <dbReference type="ARBA" id="ARBA00010271"/>
    </source>
</evidence>
<dbReference type="InterPro" id="IPR040911">
    <property type="entry name" value="Exostosin_GT47"/>
</dbReference>
<accession>A0A815U0K1</accession>
<protein>
    <recommendedName>
        <fullName evidence="6">Exostosin GT47 domain-containing protein</fullName>
    </recommendedName>
</protein>
<feature type="domain" description="NAD-dependent epimerase/dehydratase" evidence="2">
    <location>
        <begin position="26"/>
        <end position="249"/>
    </location>
</feature>
<dbReference type="GO" id="GO:0015012">
    <property type="term" value="P:heparan sulfate proteoglycan biosynthetic process"/>
    <property type="evidence" value="ECO:0007669"/>
    <property type="project" value="UniProtKB-ARBA"/>
</dbReference>
<gene>
    <name evidence="4" type="ORF">EDS130_LOCUS43384</name>
</gene>
<dbReference type="Pfam" id="PF01370">
    <property type="entry name" value="Epimerase"/>
    <property type="match status" value="1"/>
</dbReference>
<dbReference type="Gene3D" id="3.40.50.720">
    <property type="entry name" value="NAD(P)-binding Rossmann-like Domain"/>
    <property type="match status" value="1"/>
</dbReference>
<dbReference type="InterPro" id="IPR004263">
    <property type="entry name" value="Exostosin"/>
</dbReference>
<dbReference type="OrthoDB" id="1924787at2759"/>
<feature type="domain" description="Exostosin GT47" evidence="3">
    <location>
        <begin position="762"/>
        <end position="930"/>
    </location>
</feature>
<comment type="caution">
    <text evidence="4">The sequence shown here is derived from an EMBL/GenBank/DDBJ whole genome shotgun (WGS) entry which is preliminary data.</text>
</comment>
<dbReference type="CDD" id="cd08946">
    <property type="entry name" value="SDR_e"/>
    <property type="match status" value="1"/>
</dbReference>